<dbReference type="GO" id="GO:0003677">
    <property type="term" value="F:DNA binding"/>
    <property type="evidence" value="ECO:0007669"/>
    <property type="project" value="UniProtKB-KW"/>
</dbReference>
<dbReference type="PROSITE" id="PS50943">
    <property type="entry name" value="HTH_CROC1"/>
    <property type="match status" value="1"/>
</dbReference>
<protein>
    <submittedName>
        <fullName evidence="3">Helix-turn-helix transcriptional regulator</fullName>
    </submittedName>
</protein>
<reference evidence="3" key="1">
    <citation type="submission" date="2023-01" db="EMBL/GenBank/DDBJ databases">
        <title>Human gut microbiome strain richness.</title>
        <authorList>
            <person name="Chen-Liaw A."/>
        </authorList>
    </citation>
    <scope>NUCLEOTIDE SEQUENCE</scope>
    <source>
        <strain evidence="4">1001287st1_F4_1001285I_161205</strain>
        <strain evidence="3">2225st1_A6_2225SCRN_200828</strain>
    </source>
</reference>
<organism evidence="3 5">
    <name type="scientific">Flavonifractor plautii</name>
    <name type="common">Fusobacterium plautii</name>
    <dbReference type="NCBI Taxonomy" id="292800"/>
    <lineage>
        <taxon>Bacteria</taxon>
        <taxon>Bacillati</taxon>
        <taxon>Bacillota</taxon>
        <taxon>Clostridia</taxon>
        <taxon>Eubacteriales</taxon>
        <taxon>Oscillospiraceae</taxon>
        <taxon>Flavonifractor</taxon>
    </lineage>
</organism>
<dbReference type="SMART" id="SM00530">
    <property type="entry name" value="HTH_XRE"/>
    <property type="match status" value="1"/>
</dbReference>
<dbReference type="EMBL" id="JAQLWV010000074">
    <property type="protein sequence ID" value="MDB7936142.1"/>
    <property type="molecule type" value="Genomic_DNA"/>
</dbReference>
<dbReference type="InterPro" id="IPR010982">
    <property type="entry name" value="Lambda_DNA-bd_dom_sf"/>
</dbReference>
<comment type="caution">
    <text evidence="3">The sequence shown here is derived from an EMBL/GenBank/DDBJ whole genome shotgun (WGS) entry which is preliminary data.</text>
</comment>
<feature type="domain" description="HTH cro/C1-type" evidence="2">
    <location>
        <begin position="8"/>
        <end position="62"/>
    </location>
</feature>
<dbReference type="Pfam" id="PF01381">
    <property type="entry name" value="HTH_3"/>
    <property type="match status" value="1"/>
</dbReference>
<dbReference type="CDD" id="cd00093">
    <property type="entry name" value="HTH_XRE"/>
    <property type="match status" value="1"/>
</dbReference>
<dbReference type="PANTHER" id="PTHR46558:SF14">
    <property type="entry name" value="HTH-TYPE TRANSCRIPTIONAL REGULATOR ANSR"/>
    <property type="match status" value="1"/>
</dbReference>
<evidence type="ECO:0000313" key="3">
    <source>
        <dbReference type="EMBL" id="MDB7906085.1"/>
    </source>
</evidence>
<evidence type="ECO:0000313" key="5">
    <source>
        <dbReference type="Proteomes" id="UP001211006"/>
    </source>
</evidence>
<dbReference type="Proteomes" id="UP001211006">
    <property type="component" value="Unassembled WGS sequence"/>
</dbReference>
<gene>
    <name evidence="3" type="ORF">PND83_08885</name>
    <name evidence="4" type="ORF">PNE06_23935</name>
</gene>
<dbReference type="Gene3D" id="1.10.260.40">
    <property type="entry name" value="lambda repressor-like DNA-binding domains"/>
    <property type="match status" value="1"/>
</dbReference>
<dbReference type="EMBL" id="JAQLWO010000008">
    <property type="protein sequence ID" value="MDB7906085.1"/>
    <property type="molecule type" value="Genomic_DNA"/>
</dbReference>
<dbReference type="RefSeq" id="WP_021631591.1">
    <property type="nucleotide sequence ID" value="NZ_BAABZG010000001.1"/>
</dbReference>
<evidence type="ECO:0000256" key="1">
    <source>
        <dbReference type="ARBA" id="ARBA00023125"/>
    </source>
</evidence>
<dbReference type="AlphaFoldDB" id="A0AAW6C1T7"/>
<evidence type="ECO:0000259" key="2">
    <source>
        <dbReference type="PROSITE" id="PS50943"/>
    </source>
</evidence>
<proteinExistence type="predicted"/>
<sequence>MAQFGEILAELRQDRGLTQRDLAKLFFVTPGTISNYEKGRHLPDAERLIKIADYFSVTTDYLLGRSSSNLPADVFSAPLLDDMTAGEMIQLVQTLSPDRKKALCLLLRDLHFSTVVGQYNYKEAK</sequence>
<evidence type="ECO:0000313" key="4">
    <source>
        <dbReference type="EMBL" id="MDB7936142.1"/>
    </source>
</evidence>
<name>A0AAW6C1T7_FLAPL</name>
<dbReference type="SUPFAM" id="SSF47413">
    <property type="entry name" value="lambda repressor-like DNA-binding domains"/>
    <property type="match status" value="1"/>
</dbReference>
<dbReference type="PANTHER" id="PTHR46558">
    <property type="entry name" value="TRACRIPTIONAL REGULATORY PROTEIN-RELATED-RELATED"/>
    <property type="match status" value="1"/>
</dbReference>
<dbReference type="Proteomes" id="UP001211173">
    <property type="component" value="Unassembled WGS sequence"/>
</dbReference>
<accession>A0AAW6C1T7</accession>
<keyword evidence="1" id="KW-0238">DNA-binding</keyword>
<dbReference type="InterPro" id="IPR001387">
    <property type="entry name" value="Cro/C1-type_HTH"/>
</dbReference>